<dbReference type="EC" id="3.2.2.27" evidence="3"/>
<keyword evidence="9" id="KW-0408">Iron</keyword>
<keyword evidence="8" id="KW-0378">Hydrolase</keyword>
<sequence length="316" mass="34596">MLWYSKPVLPESSALCGSIIECSDKTPVIMQKKEAAACLFLLHSDLGIDETVCSCPLVKSGVQSDEGLSADERCEDSCGMRSSFIERSKKEYVYECREEREEGQSLGRTFRDGAFDSANKINKKDSLLALQKELMALEGCPIKNTASSTVFGAGDINSKIMLVGEAPGAEEDKQGLPFVGMSGKLLDKMFASIGIRRDSLYVSNIIPWRPPGNRQPTSSEIALCLPFIEKHIAIIDPEVIVFVGGVALKALVGKSSAISVLQGKFLAYSNRHMSRKIKGFAIYHPAYLLRSPGQKRVAWAGLLRFSVDLALDHNEI</sequence>
<dbReference type="Pfam" id="PF03167">
    <property type="entry name" value="UDG"/>
    <property type="match status" value="1"/>
</dbReference>
<dbReference type="SMART" id="SM00987">
    <property type="entry name" value="UreE_C"/>
    <property type="match status" value="1"/>
</dbReference>
<evidence type="ECO:0000256" key="4">
    <source>
        <dbReference type="ARBA" id="ARBA00019403"/>
    </source>
</evidence>
<dbReference type="Gene3D" id="3.40.470.10">
    <property type="entry name" value="Uracil-DNA glycosylase-like domain"/>
    <property type="match status" value="1"/>
</dbReference>
<evidence type="ECO:0000256" key="2">
    <source>
        <dbReference type="ARBA" id="ARBA00006521"/>
    </source>
</evidence>
<dbReference type="InterPro" id="IPR051536">
    <property type="entry name" value="UDG_Type-4/5"/>
</dbReference>
<reference evidence="13" key="1">
    <citation type="submission" date="2021-10" db="EMBL/GenBank/DDBJ databases">
        <title>Genome Sequence of The Candidatus Hydrogeosomobacter endosymbioticus, an Intracellular Bacterial Symbiont of the Anaerobic Ciliate GW7.</title>
        <authorList>
            <person name="Shiohama Y."/>
            <person name="Shinzato N."/>
        </authorList>
    </citation>
    <scope>NUCLEOTIDE SEQUENCE [LARGE SCALE GENOMIC DNA]</scope>
    <source>
        <strain evidence="13">200920</strain>
    </source>
</reference>
<keyword evidence="5" id="KW-0004">4Fe-4S</keyword>
<dbReference type="EMBL" id="AP025225">
    <property type="protein sequence ID" value="BDB96072.1"/>
    <property type="molecule type" value="Genomic_DNA"/>
</dbReference>
<evidence type="ECO:0000313" key="13">
    <source>
        <dbReference type="EMBL" id="BDB96072.1"/>
    </source>
</evidence>
<dbReference type="SUPFAM" id="SSF52141">
    <property type="entry name" value="Uracil-DNA glycosylase-like"/>
    <property type="match status" value="1"/>
</dbReference>
<accession>A0ABN6L3D8</accession>
<comment type="similarity">
    <text evidence="2">Belongs to the uracil-DNA glycosylase (UDG) superfamily. Type 4 (UDGa) family.</text>
</comment>
<dbReference type="SMART" id="SM00986">
    <property type="entry name" value="UDG"/>
    <property type="match status" value="1"/>
</dbReference>
<dbReference type="CDD" id="cd10030">
    <property type="entry name" value="UDG-F4_TTUDGA_SPO1dp_like"/>
    <property type="match status" value="1"/>
</dbReference>
<dbReference type="InterPro" id="IPR036895">
    <property type="entry name" value="Uracil-DNA_glycosylase-like_sf"/>
</dbReference>
<keyword evidence="6" id="KW-0479">Metal-binding</keyword>
<name>A0ABN6L3D8_9PROT</name>
<dbReference type="InterPro" id="IPR005122">
    <property type="entry name" value="Uracil-DNA_glycosylase-like"/>
</dbReference>
<organism evidence="13 14">
    <name type="scientific">Candidatus Hydrogenosomobacter endosymbioticus</name>
    <dbReference type="NCBI Taxonomy" id="2558174"/>
    <lineage>
        <taxon>Bacteria</taxon>
        <taxon>Pseudomonadati</taxon>
        <taxon>Pseudomonadota</taxon>
        <taxon>Alphaproteobacteria</taxon>
        <taxon>Holosporales</taxon>
        <taxon>Holosporaceae</taxon>
        <taxon>Candidatus Hydrogenosomobacter</taxon>
    </lineage>
</organism>
<keyword evidence="7" id="KW-0227">DNA damage</keyword>
<evidence type="ECO:0000256" key="6">
    <source>
        <dbReference type="ARBA" id="ARBA00022723"/>
    </source>
</evidence>
<dbReference type="PANTHER" id="PTHR33693:SF1">
    <property type="entry name" value="TYPE-4 URACIL-DNA GLYCOSYLASE"/>
    <property type="match status" value="1"/>
</dbReference>
<evidence type="ECO:0000256" key="9">
    <source>
        <dbReference type="ARBA" id="ARBA00023004"/>
    </source>
</evidence>
<evidence type="ECO:0000256" key="7">
    <source>
        <dbReference type="ARBA" id="ARBA00022763"/>
    </source>
</evidence>
<dbReference type="Proteomes" id="UP001320209">
    <property type="component" value="Chromosome"/>
</dbReference>
<evidence type="ECO:0000259" key="12">
    <source>
        <dbReference type="SMART" id="SM00986"/>
    </source>
</evidence>
<evidence type="ECO:0000256" key="1">
    <source>
        <dbReference type="ARBA" id="ARBA00001400"/>
    </source>
</evidence>
<evidence type="ECO:0000313" key="14">
    <source>
        <dbReference type="Proteomes" id="UP001320209"/>
    </source>
</evidence>
<keyword evidence="14" id="KW-1185">Reference proteome</keyword>
<evidence type="ECO:0000256" key="11">
    <source>
        <dbReference type="ARBA" id="ARBA00023204"/>
    </source>
</evidence>
<evidence type="ECO:0000256" key="5">
    <source>
        <dbReference type="ARBA" id="ARBA00022485"/>
    </source>
</evidence>
<keyword evidence="10" id="KW-0411">Iron-sulfur</keyword>
<evidence type="ECO:0000256" key="3">
    <source>
        <dbReference type="ARBA" id="ARBA00012030"/>
    </source>
</evidence>
<dbReference type="InterPro" id="IPR005273">
    <property type="entry name" value="Ura-DNA_glyco_family4"/>
</dbReference>
<protein>
    <recommendedName>
        <fullName evidence="4">Type-4 uracil-DNA glycosylase</fullName>
        <ecNumber evidence="3">3.2.2.27</ecNumber>
    </recommendedName>
</protein>
<proteinExistence type="inferred from homology"/>
<comment type="catalytic activity">
    <reaction evidence="1">
        <text>Hydrolyzes single-stranded DNA or mismatched double-stranded DNA and polynucleotides, releasing free uracil.</text>
        <dbReference type="EC" id="3.2.2.27"/>
    </reaction>
</comment>
<dbReference type="NCBIfam" id="TIGR00758">
    <property type="entry name" value="UDG_fam4"/>
    <property type="match status" value="1"/>
</dbReference>
<keyword evidence="11" id="KW-0234">DNA repair</keyword>
<gene>
    <name evidence="13" type="ORF">HYD_2050</name>
</gene>
<feature type="domain" description="Uracil-DNA glycosylase-like" evidence="12">
    <location>
        <begin position="151"/>
        <end position="303"/>
    </location>
</feature>
<dbReference type="RefSeq" id="WP_236865474.1">
    <property type="nucleotide sequence ID" value="NZ_AP025225.1"/>
</dbReference>
<evidence type="ECO:0000256" key="10">
    <source>
        <dbReference type="ARBA" id="ARBA00023014"/>
    </source>
</evidence>
<dbReference type="PANTHER" id="PTHR33693">
    <property type="entry name" value="TYPE-5 URACIL-DNA GLYCOSYLASE"/>
    <property type="match status" value="1"/>
</dbReference>
<evidence type="ECO:0000256" key="8">
    <source>
        <dbReference type="ARBA" id="ARBA00022801"/>
    </source>
</evidence>